<accession>A0AAU7AWP9</accession>
<organism evidence="1">
    <name type="scientific">Paraconexibacter sp. AEG42_29</name>
    <dbReference type="NCBI Taxonomy" id="2997339"/>
    <lineage>
        <taxon>Bacteria</taxon>
        <taxon>Bacillati</taxon>
        <taxon>Actinomycetota</taxon>
        <taxon>Thermoleophilia</taxon>
        <taxon>Solirubrobacterales</taxon>
        <taxon>Paraconexibacteraceae</taxon>
        <taxon>Paraconexibacter</taxon>
    </lineage>
</organism>
<evidence type="ECO:0008006" key="2">
    <source>
        <dbReference type="Google" id="ProtNLM"/>
    </source>
</evidence>
<dbReference type="RefSeq" id="WP_354697330.1">
    <property type="nucleotide sequence ID" value="NZ_CP114014.1"/>
</dbReference>
<sequence length="78" mass="8277">MPSALPHRQLAAATRELHAASDLLAGVHYRVQDLSHELRVPMPAVLATLGHLAQVTLTLHDQLIAAEQASRAAATADP</sequence>
<reference evidence="1" key="1">
    <citation type="submission" date="2022-12" db="EMBL/GenBank/DDBJ databases">
        <title>Paraconexibacter alkalitolerans sp. nov. and Baekduia alba sp. nov., isolated from soil and emended description of the genera Paraconexibacter (Chun et al., 2020) and Baekduia (An et al., 2020).</title>
        <authorList>
            <person name="Vieira S."/>
            <person name="Huber K.J."/>
            <person name="Geppert A."/>
            <person name="Wolf J."/>
            <person name="Neumann-Schaal M."/>
            <person name="Muesken M."/>
            <person name="Overmann J."/>
        </authorList>
    </citation>
    <scope>NUCLEOTIDE SEQUENCE</scope>
    <source>
        <strain evidence="1">AEG42_29</strain>
    </source>
</reference>
<gene>
    <name evidence="1" type="ORF">DSM112329_02954</name>
</gene>
<evidence type="ECO:0000313" key="1">
    <source>
        <dbReference type="EMBL" id="XAY06092.1"/>
    </source>
</evidence>
<protein>
    <recommendedName>
        <fullName evidence="2">Signal transduction histidine kinase dimerisation/phosphoacceptor domain-containing protein</fullName>
    </recommendedName>
</protein>
<dbReference type="KEGG" id="parq:DSM112329_02954"/>
<name>A0AAU7AWP9_9ACTN</name>
<dbReference type="EMBL" id="CP114014">
    <property type="protein sequence ID" value="XAY06092.1"/>
    <property type="molecule type" value="Genomic_DNA"/>
</dbReference>
<proteinExistence type="predicted"/>
<dbReference type="AlphaFoldDB" id="A0AAU7AWP9"/>